<reference evidence="2" key="1">
    <citation type="submission" date="2016-10" db="EMBL/GenBank/DDBJ databases">
        <title>Sequence of Gallionella enrichment culture.</title>
        <authorList>
            <person name="Poehlein A."/>
            <person name="Muehling M."/>
            <person name="Daniel R."/>
        </authorList>
    </citation>
    <scope>NUCLEOTIDE SEQUENCE</scope>
</reference>
<feature type="region of interest" description="Disordered" evidence="1">
    <location>
        <begin position="1"/>
        <end position="39"/>
    </location>
</feature>
<dbReference type="AlphaFoldDB" id="A0A1J5QS38"/>
<proteinExistence type="predicted"/>
<protein>
    <submittedName>
        <fullName evidence="2">Uncharacterized protein</fullName>
    </submittedName>
</protein>
<dbReference type="EMBL" id="MLJW01000479">
    <property type="protein sequence ID" value="OIQ86438.1"/>
    <property type="molecule type" value="Genomic_DNA"/>
</dbReference>
<evidence type="ECO:0000313" key="2">
    <source>
        <dbReference type="EMBL" id="OIQ86438.1"/>
    </source>
</evidence>
<name>A0A1J5QS38_9ZZZZ</name>
<organism evidence="2">
    <name type="scientific">mine drainage metagenome</name>
    <dbReference type="NCBI Taxonomy" id="410659"/>
    <lineage>
        <taxon>unclassified sequences</taxon>
        <taxon>metagenomes</taxon>
        <taxon>ecological metagenomes</taxon>
    </lineage>
</organism>
<accession>A0A1J5QS38</accession>
<sequence>MDVVGECADGDQWRTRGSRSSSWPRDSTSGSAGGVSHHDDLLTQAQADARLLDAIRAIDFPADVAPVAAVLVAAVRNDACSHTGYHDHGYIAVHLDDDKRLNDARALALPRFRCILNRP</sequence>
<evidence type="ECO:0000256" key="1">
    <source>
        <dbReference type="SAM" id="MobiDB-lite"/>
    </source>
</evidence>
<gene>
    <name evidence="2" type="ORF">GALL_317010</name>
</gene>
<comment type="caution">
    <text evidence="2">The sequence shown here is derived from an EMBL/GenBank/DDBJ whole genome shotgun (WGS) entry which is preliminary data.</text>
</comment>
<feature type="compositionally biased region" description="Low complexity" evidence="1">
    <location>
        <begin position="18"/>
        <end position="30"/>
    </location>
</feature>